<feature type="domain" description="Peptidase A1" evidence="4">
    <location>
        <begin position="1"/>
        <end position="344"/>
    </location>
</feature>
<dbReference type="Gene3D" id="2.40.70.10">
    <property type="entry name" value="Acid Proteases"/>
    <property type="match status" value="2"/>
</dbReference>
<sequence>MALVGSPPQTVRVLLSTASNQPLVVTPQGCLEGDPHDCAKLRGGLFQSNESSTWAQNNIPTDEIFSFATESELELSSNALYGNDTIALSYVGSGTPALDGQNVGGIASKDLFMGIFGVNPAATKFLARSNPIQSYMSSLKAQKQIPSLSYGYTAGNRYRFNTVLASLTLGGYDASLTVPNDLTFQFSADSNSELTVNIKAITISSQNNGIQGLNSASFPAIIDSTVPYLYLPIEVCRQFEVIFGLTYDYSSNLYLVNEDLHVALVEQAAQVTFTLTNAAGASDVNIAMPYAAFDLMASWPLVQNSTRYFPLKRATENSTLVLGRAFLQEAYLVADYERSNFSVYQMKWDPNAKGDIRAILPLTDTPAQAAKNRKVSITVIVAISIGGALFITIVASCVIKACQYCQRRRAMESPDLDSMSSIQPSESPRSALAFACKSELDARETQQSSPELATVPFRATGLRIRVYPELDGHIYELPANEPVGNEVVGSPVSPVEVMLQQTIDSILDQDYGERFQEAKLRIREEGRDVIAESRERHRDARLGAPIESWRRTD</sequence>
<dbReference type="InterPro" id="IPR033121">
    <property type="entry name" value="PEPTIDASE_A1"/>
</dbReference>
<accession>A0A218Z1P5</accession>
<proteinExistence type="inferred from homology"/>
<evidence type="ECO:0000256" key="2">
    <source>
        <dbReference type="SAM" id="MobiDB-lite"/>
    </source>
</evidence>
<evidence type="ECO:0000256" key="3">
    <source>
        <dbReference type="SAM" id="Phobius"/>
    </source>
</evidence>
<dbReference type="AlphaFoldDB" id="A0A218Z1P5"/>
<dbReference type="PRINTS" id="PR00792">
    <property type="entry name" value="PEPSIN"/>
</dbReference>
<dbReference type="CDD" id="cd05471">
    <property type="entry name" value="pepsin_like"/>
    <property type="match status" value="1"/>
</dbReference>
<dbReference type="SUPFAM" id="SSF50630">
    <property type="entry name" value="Acid proteases"/>
    <property type="match status" value="1"/>
</dbReference>
<comment type="caution">
    <text evidence="5">The sequence shown here is derived from an EMBL/GenBank/DDBJ whole genome shotgun (WGS) entry which is preliminary data.</text>
</comment>
<dbReference type="Proteomes" id="UP000242519">
    <property type="component" value="Unassembled WGS sequence"/>
</dbReference>
<feature type="compositionally biased region" description="Basic and acidic residues" evidence="2">
    <location>
        <begin position="532"/>
        <end position="541"/>
    </location>
</feature>
<feature type="transmembrane region" description="Helical" evidence="3">
    <location>
        <begin position="375"/>
        <end position="399"/>
    </location>
</feature>
<dbReference type="OrthoDB" id="4074350at2759"/>
<dbReference type="Pfam" id="PF00026">
    <property type="entry name" value="Asp"/>
    <property type="match status" value="1"/>
</dbReference>
<dbReference type="InParanoid" id="A0A218Z1P5"/>
<protein>
    <recommendedName>
        <fullName evidence="4">Peptidase A1 domain-containing protein</fullName>
    </recommendedName>
</protein>
<feature type="region of interest" description="Disordered" evidence="2">
    <location>
        <begin position="532"/>
        <end position="553"/>
    </location>
</feature>
<keyword evidence="3" id="KW-1133">Transmembrane helix</keyword>
<dbReference type="InterPro" id="IPR021109">
    <property type="entry name" value="Peptidase_aspartic_dom_sf"/>
</dbReference>
<comment type="similarity">
    <text evidence="1">Belongs to the peptidase A1 family.</text>
</comment>
<name>A0A218Z1P5_9HELO</name>
<dbReference type="STRING" id="503106.A0A218Z1P5"/>
<dbReference type="PANTHER" id="PTHR47966:SF51">
    <property type="entry name" value="BETA-SITE APP-CLEAVING ENZYME, ISOFORM A-RELATED"/>
    <property type="match status" value="1"/>
</dbReference>
<evidence type="ECO:0000313" key="5">
    <source>
        <dbReference type="EMBL" id="OWP01977.1"/>
    </source>
</evidence>
<dbReference type="GO" id="GO:0006508">
    <property type="term" value="P:proteolysis"/>
    <property type="evidence" value="ECO:0007669"/>
    <property type="project" value="InterPro"/>
</dbReference>
<keyword evidence="6" id="KW-1185">Reference proteome</keyword>
<keyword evidence="3" id="KW-0812">Transmembrane</keyword>
<evidence type="ECO:0000259" key="4">
    <source>
        <dbReference type="PROSITE" id="PS51767"/>
    </source>
</evidence>
<dbReference type="GO" id="GO:0004190">
    <property type="term" value="F:aspartic-type endopeptidase activity"/>
    <property type="evidence" value="ECO:0007669"/>
    <property type="project" value="InterPro"/>
</dbReference>
<reference evidence="5 6" key="1">
    <citation type="submission" date="2017-04" db="EMBL/GenBank/DDBJ databases">
        <title>Draft genome sequence of Marssonina coronaria NL1: causal agent of apple blotch.</title>
        <authorList>
            <person name="Cheng Q."/>
        </authorList>
    </citation>
    <scope>NUCLEOTIDE SEQUENCE [LARGE SCALE GENOMIC DNA]</scope>
    <source>
        <strain evidence="5 6">NL1</strain>
    </source>
</reference>
<evidence type="ECO:0000256" key="1">
    <source>
        <dbReference type="ARBA" id="ARBA00007447"/>
    </source>
</evidence>
<dbReference type="GO" id="GO:0000324">
    <property type="term" value="C:fungal-type vacuole"/>
    <property type="evidence" value="ECO:0007669"/>
    <property type="project" value="TreeGrafter"/>
</dbReference>
<evidence type="ECO:0000313" key="6">
    <source>
        <dbReference type="Proteomes" id="UP000242519"/>
    </source>
</evidence>
<organism evidence="5 6">
    <name type="scientific">Diplocarpon coronariae</name>
    <dbReference type="NCBI Taxonomy" id="2795749"/>
    <lineage>
        <taxon>Eukaryota</taxon>
        <taxon>Fungi</taxon>
        <taxon>Dikarya</taxon>
        <taxon>Ascomycota</taxon>
        <taxon>Pezizomycotina</taxon>
        <taxon>Leotiomycetes</taxon>
        <taxon>Helotiales</taxon>
        <taxon>Drepanopezizaceae</taxon>
        <taxon>Diplocarpon</taxon>
    </lineage>
</organism>
<dbReference type="PANTHER" id="PTHR47966">
    <property type="entry name" value="BETA-SITE APP-CLEAVING ENZYME, ISOFORM A-RELATED"/>
    <property type="match status" value="1"/>
</dbReference>
<dbReference type="InterPro" id="IPR001461">
    <property type="entry name" value="Aspartic_peptidase_A1"/>
</dbReference>
<dbReference type="PROSITE" id="PS51767">
    <property type="entry name" value="PEPTIDASE_A1"/>
    <property type="match status" value="1"/>
</dbReference>
<gene>
    <name evidence="5" type="ORF">B2J93_4603</name>
</gene>
<dbReference type="InterPro" id="IPR034164">
    <property type="entry name" value="Pepsin-like_dom"/>
</dbReference>
<dbReference type="EMBL" id="MZNU01000253">
    <property type="protein sequence ID" value="OWP01977.1"/>
    <property type="molecule type" value="Genomic_DNA"/>
</dbReference>
<keyword evidence="3" id="KW-0472">Membrane</keyword>